<comment type="caution">
    <text evidence="2">The sequence shown here is derived from an EMBL/GenBank/DDBJ whole genome shotgun (WGS) entry which is preliminary data.</text>
</comment>
<dbReference type="Gene3D" id="3.10.450.50">
    <property type="match status" value="1"/>
</dbReference>
<dbReference type="RefSeq" id="WP_248665327.1">
    <property type="nucleotide sequence ID" value="NZ_JALPRX010000007.1"/>
</dbReference>
<keyword evidence="3" id="KW-1185">Reference proteome</keyword>
<proteinExistence type="predicted"/>
<sequence>MADLEARIRRIEDELEIGQLRARYCHLLDDRRWDAFVDLFTEDGSFTGLEAVTGHAALMEFFSRRVPALAEQFWHFCTNGTVEIAGDTATGRISMEYLSVTQGVSYVSAGHYDDVMVRTAGGWRFRSRRITFYYLSPLSEGWTGGRVPRPGPSPA</sequence>
<dbReference type="SUPFAM" id="SSF54427">
    <property type="entry name" value="NTF2-like"/>
    <property type="match status" value="1"/>
</dbReference>
<evidence type="ECO:0000313" key="2">
    <source>
        <dbReference type="EMBL" id="MCK8783201.1"/>
    </source>
</evidence>
<reference evidence="2" key="1">
    <citation type="submission" date="2022-04" db="EMBL/GenBank/DDBJ databases">
        <title>Roseomonas acroporae sp. nov., isolated from coral Acropora digitifera.</title>
        <authorList>
            <person name="Sun H."/>
        </authorList>
    </citation>
    <scope>NUCLEOTIDE SEQUENCE</scope>
    <source>
        <strain evidence="2">NAR14</strain>
    </source>
</reference>
<evidence type="ECO:0000259" key="1">
    <source>
        <dbReference type="Pfam" id="PF13577"/>
    </source>
</evidence>
<feature type="domain" description="SnoaL-like" evidence="1">
    <location>
        <begin position="9"/>
        <end position="129"/>
    </location>
</feature>
<name>A0A9X1Y446_9PROT</name>
<evidence type="ECO:0000313" key="3">
    <source>
        <dbReference type="Proteomes" id="UP001139516"/>
    </source>
</evidence>
<dbReference type="Proteomes" id="UP001139516">
    <property type="component" value="Unassembled WGS sequence"/>
</dbReference>
<accession>A0A9X1Y446</accession>
<dbReference type="EMBL" id="JALPRX010000007">
    <property type="protein sequence ID" value="MCK8783201.1"/>
    <property type="molecule type" value="Genomic_DNA"/>
</dbReference>
<gene>
    <name evidence="2" type="ORF">M0638_02255</name>
</gene>
<dbReference type="Pfam" id="PF13577">
    <property type="entry name" value="SnoaL_4"/>
    <property type="match status" value="1"/>
</dbReference>
<protein>
    <submittedName>
        <fullName evidence="2">Nuclear transport factor 2 family protein</fullName>
    </submittedName>
</protein>
<dbReference type="AlphaFoldDB" id="A0A9X1Y446"/>
<organism evidence="2 3">
    <name type="scientific">Roseomonas acroporae</name>
    <dbReference type="NCBI Taxonomy" id="2937791"/>
    <lineage>
        <taxon>Bacteria</taxon>
        <taxon>Pseudomonadati</taxon>
        <taxon>Pseudomonadota</taxon>
        <taxon>Alphaproteobacteria</taxon>
        <taxon>Acetobacterales</taxon>
        <taxon>Roseomonadaceae</taxon>
        <taxon>Roseomonas</taxon>
    </lineage>
</organism>
<dbReference type="InterPro" id="IPR032710">
    <property type="entry name" value="NTF2-like_dom_sf"/>
</dbReference>
<dbReference type="InterPro" id="IPR037401">
    <property type="entry name" value="SnoaL-like"/>
</dbReference>